<dbReference type="AlphaFoldDB" id="A0AAD5IQA9"/>
<name>A0AAD5IQA9_ACENE</name>
<dbReference type="InterPro" id="IPR039537">
    <property type="entry name" value="Retrotran_Ty1/copia-like"/>
</dbReference>
<gene>
    <name evidence="5" type="ORF">LWI28_000673</name>
</gene>
<evidence type="ECO:0008006" key="7">
    <source>
        <dbReference type="Google" id="ProtNLM"/>
    </source>
</evidence>
<feature type="domain" description="Topoisomerase 6 subunit A/Spo11 TOPRIM" evidence="3">
    <location>
        <begin position="265"/>
        <end position="304"/>
    </location>
</feature>
<dbReference type="InterPro" id="IPR036078">
    <property type="entry name" value="Spo11/TopoVI_A_sf"/>
</dbReference>
<organism evidence="5 6">
    <name type="scientific">Acer negundo</name>
    <name type="common">Box elder</name>
    <dbReference type="NCBI Taxonomy" id="4023"/>
    <lineage>
        <taxon>Eukaryota</taxon>
        <taxon>Viridiplantae</taxon>
        <taxon>Streptophyta</taxon>
        <taxon>Embryophyta</taxon>
        <taxon>Tracheophyta</taxon>
        <taxon>Spermatophyta</taxon>
        <taxon>Magnoliopsida</taxon>
        <taxon>eudicotyledons</taxon>
        <taxon>Gunneridae</taxon>
        <taxon>Pentapetalae</taxon>
        <taxon>rosids</taxon>
        <taxon>malvids</taxon>
        <taxon>Sapindales</taxon>
        <taxon>Sapindaceae</taxon>
        <taxon>Hippocastanoideae</taxon>
        <taxon>Acereae</taxon>
        <taxon>Acer</taxon>
    </lineage>
</organism>
<dbReference type="PANTHER" id="PTHR42648:SF28">
    <property type="entry name" value="TRANSPOSON-ENCODED PROTEIN WITH RIBONUCLEASE H-LIKE AND RETROVIRUS ZINC FINGER-LIKE DOMAINS"/>
    <property type="match status" value="1"/>
</dbReference>
<dbReference type="Pfam" id="PF13976">
    <property type="entry name" value="gag_pre-integrs"/>
    <property type="match status" value="1"/>
</dbReference>
<feature type="compositionally biased region" description="Polar residues" evidence="1">
    <location>
        <begin position="231"/>
        <end position="240"/>
    </location>
</feature>
<dbReference type="SUPFAM" id="SSF56726">
    <property type="entry name" value="DNA topoisomerase IV, alpha subunit"/>
    <property type="match status" value="1"/>
</dbReference>
<dbReference type="Proteomes" id="UP001064489">
    <property type="component" value="Chromosome 7"/>
</dbReference>
<reference evidence="5" key="2">
    <citation type="submission" date="2023-02" db="EMBL/GenBank/DDBJ databases">
        <authorList>
            <person name="Swenson N.G."/>
            <person name="Wegrzyn J.L."/>
            <person name="Mcevoy S.L."/>
        </authorList>
    </citation>
    <scope>NUCLEOTIDE SEQUENCE</scope>
    <source>
        <strain evidence="5">91603</strain>
        <tissue evidence="5">Leaf</tissue>
    </source>
</reference>
<evidence type="ECO:0000313" key="6">
    <source>
        <dbReference type="Proteomes" id="UP001064489"/>
    </source>
</evidence>
<evidence type="ECO:0000259" key="3">
    <source>
        <dbReference type="Pfam" id="PF21180"/>
    </source>
</evidence>
<dbReference type="Pfam" id="PF25597">
    <property type="entry name" value="SH3_retrovirus"/>
    <property type="match status" value="1"/>
</dbReference>
<evidence type="ECO:0000313" key="5">
    <source>
        <dbReference type="EMBL" id="KAI9168694.1"/>
    </source>
</evidence>
<feature type="domain" description="GAG-pre-integrase" evidence="2">
    <location>
        <begin position="23"/>
        <end position="80"/>
    </location>
</feature>
<dbReference type="GO" id="GO:0003677">
    <property type="term" value="F:DNA binding"/>
    <property type="evidence" value="ECO:0007669"/>
    <property type="project" value="InterPro"/>
</dbReference>
<sequence length="310" mass="34486">MEGGVLKVVRGAFLATKGTQQRNLYFLDGYTVIGRAAVSSSSDDEASDTSRLWHMRLGHVGEKALQGLVKQGLLKGAKTEALMYASHIVNRLPVSTLDGKTPKEVWSGQPVSDYDRLHIFGCPAYFHVTESKLDPRAKKAVFVGFSEGVKGFRLWNSESKKIILSRDVTFDESAMLKQTFRDTKNENPNSLQQVEFEVPKKSEKASPTVDGPDDQDEISVEVEDSAPLSEIRQQPESIATSRPKRDIRKPARYTDMVAYALPMTDGDVPSELELMLQRGVKFEIEALPVQSLPFLADVYIPSKIQGAIYF</sequence>
<dbReference type="GO" id="GO:0005694">
    <property type="term" value="C:chromosome"/>
    <property type="evidence" value="ECO:0007669"/>
    <property type="project" value="InterPro"/>
</dbReference>
<feature type="region of interest" description="Disordered" evidence="1">
    <location>
        <begin position="181"/>
        <end position="246"/>
    </location>
</feature>
<feature type="domain" description="Retroviral polymerase SH3-like" evidence="4">
    <location>
        <begin position="122"/>
        <end position="177"/>
    </location>
</feature>
<dbReference type="Gene3D" id="3.40.1360.10">
    <property type="match status" value="1"/>
</dbReference>
<protein>
    <recommendedName>
        <fullName evidence="7">GAG-pre-integrase domain-containing protein</fullName>
    </recommendedName>
</protein>
<evidence type="ECO:0000259" key="2">
    <source>
        <dbReference type="Pfam" id="PF13976"/>
    </source>
</evidence>
<comment type="caution">
    <text evidence="5">The sequence shown here is derived from an EMBL/GenBank/DDBJ whole genome shotgun (WGS) entry which is preliminary data.</text>
</comment>
<proteinExistence type="predicted"/>
<keyword evidence="6" id="KW-1185">Reference proteome</keyword>
<accession>A0AAD5IQA9</accession>
<dbReference type="EMBL" id="JAJSOW010000104">
    <property type="protein sequence ID" value="KAI9168694.1"/>
    <property type="molecule type" value="Genomic_DNA"/>
</dbReference>
<dbReference type="PANTHER" id="PTHR42648">
    <property type="entry name" value="TRANSPOSASE, PUTATIVE-RELATED"/>
    <property type="match status" value="1"/>
</dbReference>
<dbReference type="InterPro" id="IPR057670">
    <property type="entry name" value="SH3_retrovirus"/>
</dbReference>
<reference evidence="5" key="1">
    <citation type="journal article" date="2022" name="Plant J.">
        <title>Strategies of tolerance reflected in two North American maple genomes.</title>
        <authorList>
            <person name="McEvoy S.L."/>
            <person name="Sezen U.U."/>
            <person name="Trouern-Trend A."/>
            <person name="McMahon S.M."/>
            <person name="Schaberg P.G."/>
            <person name="Yang J."/>
            <person name="Wegrzyn J.L."/>
            <person name="Swenson N.G."/>
        </authorList>
    </citation>
    <scope>NUCLEOTIDE SEQUENCE</scope>
    <source>
        <strain evidence="5">91603</strain>
    </source>
</reference>
<dbReference type="Pfam" id="PF21180">
    <property type="entry name" value="TOP6A-Spo11_Toprim"/>
    <property type="match status" value="1"/>
</dbReference>
<evidence type="ECO:0000259" key="4">
    <source>
        <dbReference type="Pfam" id="PF25597"/>
    </source>
</evidence>
<dbReference type="InterPro" id="IPR034136">
    <property type="entry name" value="TOPRIM_Topo6A/Spo11"/>
</dbReference>
<dbReference type="InterPro" id="IPR025724">
    <property type="entry name" value="GAG-pre-integrase_dom"/>
</dbReference>
<feature type="compositionally biased region" description="Acidic residues" evidence="1">
    <location>
        <begin position="211"/>
        <end position="224"/>
    </location>
</feature>
<evidence type="ECO:0000256" key="1">
    <source>
        <dbReference type="SAM" id="MobiDB-lite"/>
    </source>
</evidence>